<accession>A0A0B2PN83</accession>
<keyword evidence="2 3" id="KW-0175">Coiled coil</keyword>
<gene>
    <name evidence="4" type="ORF">glysoja_037365</name>
</gene>
<name>A0A0B2PN83_GLYSO</name>
<evidence type="ECO:0000313" key="4">
    <source>
        <dbReference type="EMBL" id="KHN10565.1"/>
    </source>
</evidence>
<evidence type="ECO:0000256" key="1">
    <source>
        <dbReference type="ARBA" id="ARBA00005485"/>
    </source>
</evidence>
<reference evidence="4" key="1">
    <citation type="submission" date="2014-07" db="EMBL/GenBank/DDBJ databases">
        <title>Identification of a novel salt tolerance gene in wild soybean by whole-genome sequencing.</title>
        <authorList>
            <person name="Lam H.-M."/>
            <person name="Qi X."/>
            <person name="Li M.-W."/>
            <person name="Liu X."/>
            <person name="Xie M."/>
            <person name="Ni M."/>
            <person name="Xu X."/>
        </authorList>
    </citation>
    <scope>NUCLEOTIDE SEQUENCE [LARGE SCALE GENOMIC DNA]</scope>
    <source>
        <tissue evidence="4">Root</tissue>
    </source>
</reference>
<evidence type="ECO:0000256" key="3">
    <source>
        <dbReference type="SAM" id="Coils"/>
    </source>
</evidence>
<dbReference type="PANTHER" id="PTHR32054">
    <property type="entry name" value="HEAVY CHAIN, PUTATIVE, EXPRESSED-RELATED-RELATED"/>
    <property type="match status" value="1"/>
</dbReference>
<feature type="coiled-coil region" evidence="3">
    <location>
        <begin position="86"/>
        <end position="113"/>
    </location>
</feature>
<sequence>MLATPNCIFEQGRYMSKVQVFCAGSKSRVQNLVSALAGLQTRVDKADAIVEQKEEEKAIIVVVKHSSKAKQLHRGTNDIVRYKETKWAAECAKAQAEAELSNAKQTVKDLFSMIGESMYKAKAEMRDMAPLKKYVKPRNDDNQYSQVMTELEHAKRELFQLKLHVGSVLEEKLQAENEVKASRSSMFFFSRVAQKLTNEIEEASEEQLVVQLDIMDALNELRDIEQLQNTRNKLKEAIQAIDETKELEMKLATTLSDIDMLKNEFKFVKKTGKRAYKRRNRGSKERLGFHYKTSYVTRKQLKHVSAATIHLKNKESKIGAKVRNLSYKLLREKSKLEAVSAAEEKAKSILSNLTQTLDKLKSKIEAAKKEKDLIINGEVAETKEEIKKALLEIKVSEERFQGAMQELQAVKSSEALTLEKLKILRENAMKDRISNVTNINCTRV</sequence>
<dbReference type="GO" id="GO:0009903">
    <property type="term" value="P:chloroplast avoidance movement"/>
    <property type="evidence" value="ECO:0007669"/>
    <property type="project" value="TreeGrafter"/>
</dbReference>
<comment type="similarity">
    <text evidence="1">Belongs to the WEB family.</text>
</comment>
<evidence type="ECO:0000256" key="2">
    <source>
        <dbReference type="ARBA" id="ARBA00023054"/>
    </source>
</evidence>
<dbReference type="PANTHER" id="PTHR32054:SF2">
    <property type="entry name" value="PROTEIN PLASTID MOVEMENT IMPAIRED 2"/>
    <property type="match status" value="1"/>
</dbReference>
<dbReference type="GO" id="GO:0009904">
    <property type="term" value="P:chloroplast accumulation movement"/>
    <property type="evidence" value="ECO:0007669"/>
    <property type="project" value="TreeGrafter"/>
</dbReference>
<dbReference type="AlphaFoldDB" id="A0A0B2PN83"/>
<protein>
    <submittedName>
        <fullName evidence="4">Protein PLASTID MOVEMENT IMPAIRED 2</fullName>
    </submittedName>
</protein>
<feature type="coiled-coil region" evidence="3">
    <location>
        <begin position="193"/>
        <end position="264"/>
    </location>
</feature>
<feature type="coiled-coil region" evidence="3">
    <location>
        <begin position="343"/>
        <end position="399"/>
    </location>
</feature>
<dbReference type="GO" id="GO:0005829">
    <property type="term" value="C:cytosol"/>
    <property type="evidence" value="ECO:0007669"/>
    <property type="project" value="TreeGrafter"/>
</dbReference>
<dbReference type="Proteomes" id="UP000053555">
    <property type="component" value="Unassembled WGS sequence"/>
</dbReference>
<organism evidence="4">
    <name type="scientific">Glycine soja</name>
    <name type="common">Wild soybean</name>
    <dbReference type="NCBI Taxonomy" id="3848"/>
    <lineage>
        <taxon>Eukaryota</taxon>
        <taxon>Viridiplantae</taxon>
        <taxon>Streptophyta</taxon>
        <taxon>Embryophyta</taxon>
        <taxon>Tracheophyta</taxon>
        <taxon>Spermatophyta</taxon>
        <taxon>Magnoliopsida</taxon>
        <taxon>eudicotyledons</taxon>
        <taxon>Gunneridae</taxon>
        <taxon>Pentapetalae</taxon>
        <taxon>rosids</taxon>
        <taxon>fabids</taxon>
        <taxon>Fabales</taxon>
        <taxon>Fabaceae</taxon>
        <taxon>Papilionoideae</taxon>
        <taxon>50 kb inversion clade</taxon>
        <taxon>NPAAA clade</taxon>
        <taxon>indigoferoid/millettioid clade</taxon>
        <taxon>Phaseoleae</taxon>
        <taxon>Glycine</taxon>
        <taxon>Glycine subgen. Soja</taxon>
    </lineage>
</organism>
<dbReference type="EMBL" id="KN664282">
    <property type="protein sequence ID" value="KHN10565.1"/>
    <property type="molecule type" value="Genomic_DNA"/>
</dbReference>
<proteinExistence type="inferred from homology"/>